<evidence type="ECO:0000256" key="1">
    <source>
        <dbReference type="ARBA" id="ARBA00004123"/>
    </source>
</evidence>
<dbReference type="Pfam" id="PF08295">
    <property type="entry name" value="Sin3_corepress"/>
    <property type="match status" value="1"/>
</dbReference>
<dbReference type="Pfam" id="PF02671">
    <property type="entry name" value="PAH"/>
    <property type="match status" value="1"/>
</dbReference>
<feature type="region of interest" description="Disordered" evidence="5">
    <location>
        <begin position="1711"/>
        <end position="1732"/>
    </location>
</feature>
<feature type="compositionally biased region" description="Basic and acidic residues" evidence="5">
    <location>
        <begin position="1112"/>
        <end position="1128"/>
    </location>
</feature>
<feature type="compositionally biased region" description="Polar residues" evidence="5">
    <location>
        <begin position="1007"/>
        <end position="1017"/>
    </location>
</feature>
<feature type="region of interest" description="Disordered" evidence="5">
    <location>
        <begin position="1602"/>
        <end position="1669"/>
    </location>
</feature>
<feature type="compositionally biased region" description="Low complexity" evidence="5">
    <location>
        <begin position="2240"/>
        <end position="2266"/>
    </location>
</feature>
<feature type="region of interest" description="Disordered" evidence="5">
    <location>
        <begin position="1423"/>
        <end position="1449"/>
    </location>
</feature>
<dbReference type="GO" id="GO:0000118">
    <property type="term" value="C:histone deacetylase complex"/>
    <property type="evidence" value="ECO:0007669"/>
    <property type="project" value="TreeGrafter"/>
</dbReference>
<dbReference type="PANTHER" id="PTHR12346">
    <property type="entry name" value="SIN3B-RELATED"/>
    <property type="match status" value="1"/>
</dbReference>
<feature type="region of interest" description="Disordered" evidence="5">
    <location>
        <begin position="1885"/>
        <end position="1965"/>
    </location>
</feature>
<evidence type="ECO:0000256" key="5">
    <source>
        <dbReference type="SAM" id="MobiDB-lite"/>
    </source>
</evidence>
<dbReference type="Gene3D" id="1.20.1160.11">
    <property type="entry name" value="Paired amphipathic helix"/>
    <property type="match status" value="1"/>
</dbReference>
<feature type="compositionally biased region" description="Low complexity" evidence="5">
    <location>
        <begin position="1931"/>
        <end position="1951"/>
    </location>
</feature>
<feature type="domain" description="Histone deacetylase interacting" evidence="6">
    <location>
        <begin position="723"/>
        <end position="807"/>
    </location>
</feature>
<feature type="region of interest" description="Disordered" evidence="5">
    <location>
        <begin position="482"/>
        <end position="519"/>
    </location>
</feature>
<protein>
    <recommendedName>
        <fullName evidence="6">Histone deacetylase interacting domain-containing protein</fullName>
    </recommendedName>
</protein>
<dbReference type="InterPro" id="IPR039774">
    <property type="entry name" value="Sin3-like"/>
</dbReference>
<feature type="region of interest" description="Disordered" evidence="5">
    <location>
        <begin position="684"/>
        <end position="727"/>
    </location>
</feature>
<dbReference type="InterPro" id="IPR013194">
    <property type="entry name" value="HDAC_interact_dom"/>
</dbReference>
<feature type="compositionally biased region" description="Basic and acidic residues" evidence="5">
    <location>
        <begin position="2050"/>
        <end position="2062"/>
    </location>
</feature>
<dbReference type="EMBL" id="CDMZ01005831">
    <property type="protein sequence ID" value="CEM54930.1"/>
    <property type="molecule type" value="Genomic_DNA"/>
</dbReference>
<dbReference type="SMART" id="SM00761">
    <property type="entry name" value="HDAC_interact"/>
    <property type="match status" value="1"/>
</dbReference>
<feature type="compositionally biased region" description="Basic and acidic residues" evidence="5">
    <location>
        <begin position="1633"/>
        <end position="1648"/>
    </location>
</feature>
<dbReference type="PANTHER" id="PTHR12346:SF0">
    <property type="entry name" value="SIN3A, ISOFORM G"/>
    <property type="match status" value="1"/>
</dbReference>
<proteinExistence type="predicted"/>
<sequence length="2278" mass="249215">MEGVGLPGVGPFAGGDPGSPTSFLQGGGPILISDGQRTILATHEQARRMDDCKLYLQRVQDTFSESDWRYQAFIRLLLRCKDGQLSARHVLDKVNVYFRGHNDLIADFGRFLPGHVRVKPRPPIDYVHAVDFIRRLQFLLPENRYLKVIGGLKAWMKPDTSSGSKGKDKDKESEKRIKNLRALIHQLLSDFPALKQEFEFFLPDVSDPQKKDGERLVSELEVPDSGKKAYTEEEQGKMLEAWAYDITAHKSMFATEETAAGEEPAAAAAAAAAAPAVPLGTPKDEDLRIVQTDEEVPALDEPQTFLGEVINSTDGSMSRQFRPPISGGPDVLPEEIARIEVPLKLAPVGATAELPKVKEEKEKVDDASLFAPGAMPVSKRPKLSDPLSKRNGVWVRTVRTPDGDLVHQPLTFYFSISLPHLSGTVQRVWQSGLFELKDVEKEWLKMEFEETRPPFQKGKQPPPTVSRERAYLTLPADLATALDGPGSYPTSMSFKATDGEAEGGASELQPLAPPAAAGGAVGVPTPEDLEGTAEVKWRAGVVSGWKEEKGGLGGQSQSIGAASGMRENWTDKDPVWWEKSIFEIIRRRLADDKHLQFMKCLGLWADGFCTSIQLFKLIDKVFPLDQPKLLRAFKKIVLSREPSRQKKCFWTIPAHNIDSSKKNPDDGPSYVPLPENFPILRPLKVTKPKVKQEESEGKQTTTHRGRGRGGSRSSKDKNKEGEEAEENKWEYPIEDCLNDLCISIPYGSEDHNNFQSTQHNTHQQILLKVEDDRYELDMLIHTCHSCMKSLIKLAQECDEKNLGQDGGQGSRSISELGVDLNELDIPAITKKGLHAAYGEHAAEMWELIRRQPLTTIPVIVERLKWRISELREAHTHLSKTFWQPVQMAHYLPSFEQRSIAAIASQEGGGRNAQGPSQAQIQAMVREMTSCGQYEGGYRRFLSELVSRHISERGHAHCSRDLIDFGFVGRHTLIDPNKGKGKSQSKGPYRPTPLEAAEKKHALDEAAESSQTPRQPNSERPAMMSEGRHKGERTDQSEGARGERTDRRGRGMTGGSSVGAAAAALAEAAKEKEHTATKDVHGFLPEDIEEIGEGDKVEYKVPDLYPEPAPESAKSESGKEKDKEKEKVPTIRKRMEDILIPSTGRKDLPYHERIRQSGQMRQNRGPLAYPRIRAPIGSQLQDPERRKAELKSRLNDPQFSFVVDDQDLWHDVIDLVVWYGLRVGGAGSRRVMAVATFLFADFFLRRRGYCQDECSRESFGHAVARARFRTDCGTEMGQTRSQGLTQHLPSAGAAAGGLQVPGGDGSANALANGAPVVPGLNGEGGGAINRSRPPPVSTQNVHTSAAQLQPGRTEDFGRAGTEDFAILPLDPEGERPPAFLTGHLGGIPTARVAVTNAVELPDDPTLPDLAPCPLPPDNEWVSRDAGVESDEEEMEKRDREVWEKRKKKEGETPNFGAHVRRIACNDLIYASLRYIHWIYDRLKKAKYAITDKHREWEEAAARNGPKRKFSLKCGPIETEMGGLGGKEVTKLLVKYEILDADWDRCPGIKSKEGTKKFDLSFYGSEEVARKAAQRFLVWGAAGDVTKQELLGVYFATTRRKGPISAAGEAGAEGGRKDSRGSVSSSAKASRRKRDRGEESQGLSSEDRRNGWVGDLGEFSDEDDKTLNEEEINKEERKINWENAQSAMKSKIKAPETFHEFLRRTIYGKLADETSSEVQSPGAAGQSGSANSSFGPQEMYELECKQALGKQGPLLFSLPSALGELQKILASMVTDEHTQRLLGLYSAYKEHQGTKAGVLQYEDAARHVLAPQPLIRATHNLSLKRLEFLIEPYDGAISTPGLMDTSKDLSETRQTMRLIAACLVNPVIPPPSTLPVLLEQVLKGPPPQVPTGAAEGAGAAAEGEDESMGVGEEKGQGQPGQTKKRAHPGDPPAAAAAGAKKVKTEAAAAAAGAESKEGGEKETKEKRTLRAVRAQLRQMIVNRPETHAVAVQQEDACADESCRRQHMKRAPAFLKRNLLASLPSVLARRKAERAAALAGSSSSSGGRKAVKKEKSKDKDAKGPRETWFSWKKNGLEMKISKGQQIWYVPGTADFFVQFRKGDRISTPVEELKAACARKPPGVALGVSSEEPEAPLSSPGGGAAAAKKAPRARRGSAQAKAKAQPTAAAAGASAETLEGPLRRAQSLREWVEQRLENVPEEGVVPRSMQRTERMWRFAPETAGETTGSLDVTGPLGGPGVGIGAAAAGGASSSSSSSSAVNGAVSSSSAQGFPTLMRLTKS</sequence>
<feature type="region of interest" description="Disordered" evidence="5">
    <location>
        <begin position="998"/>
        <end position="1128"/>
    </location>
</feature>
<feature type="region of interest" description="Disordered" evidence="5">
    <location>
        <begin position="972"/>
        <end position="991"/>
    </location>
</feature>
<keyword evidence="2" id="KW-0678">Repressor</keyword>
<dbReference type="GO" id="GO:0003714">
    <property type="term" value="F:transcription corepressor activity"/>
    <property type="evidence" value="ECO:0007669"/>
    <property type="project" value="InterPro"/>
</dbReference>
<feature type="compositionally biased region" description="Low complexity" evidence="5">
    <location>
        <begin position="2152"/>
        <end position="2176"/>
    </location>
</feature>
<feature type="compositionally biased region" description="Acidic residues" evidence="5">
    <location>
        <begin position="1656"/>
        <end position="1669"/>
    </location>
</feature>
<evidence type="ECO:0000256" key="4">
    <source>
        <dbReference type="PROSITE-ProRule" id="PRU00810"/>
    </source>
</evidence>
<feature type="compositionally biased region" description="Basic and acidic residues" evidence="5">
    <location>
        <begin position="713"/>
        <end position="727"/>
    </location>
</feature>
<feature type="compositionally biased region" description="Low complexity" evidence="5">
    <location>
        <begin position="1718"/>
        <end position="1731"/>
    </location>
</feature>
<feature type="region of interest" description="Disordered" evidence="5">
    <location>
        <begin position="2237"/>
        <end position="2278"/>
    </location>
</feature>
<dbReference type="VEuPathDB" id="CryptoDB:Cvel_2270"/>
<evidence type="ECO:0000256" key="2">
    <source>
        <dbReference type="ARBA" id="ARBA00022491"/>
    </source>
</evidence>
<dbReference type="PROSITE" id="PS51477">
    <property type="entry name" value="PAH"/>
    <property type="match status" value="1"/>
</dbReference>
<organism evidence="7">
    <name type="scientific">Chromera velia CCMP2878</name>
    <dbReference type="NCBI Taxonomy" id="1169474"/>
    <lineage>
        <taxon>Eukaryota</taxon>
        <taxon>Sar</taxon>
        <taxon>Alveolata</taxon>
        <taxon>Colpodellida</taxon>
        <taxon>Chromeraceae</taxon>
        <taxon>Chromera</taxon>
    </lineage>
</organism>
<comment type="subcellular location">
    <subcellularLocation>
        <location evidence="1 4">Nucleus</location>
    </subcellularLocation>
</comment>
<feature type="compositionally biased region" description="Low complexity" evidence="5">
    <location>
        <begin position="2033"/>
        <end position="2045"/>
    </location>
</feature>
<evidence type="ECO:0000256" key="3">
    <source>
        <dbReference type="ARBA" id="ARBA00023242"/>
    </source>
</evidence>
<evidence type="ECO:0000313" key="7">
    <source>
        <dbReference type="EMBL" id="CEM54930.1"/>
    </source>
</evidence>
<feature type="compositionally biased region" description="Low complexity" evidence="5">
    <location>
        <begin position="1890"/>
        <end position="1899"/>
    </location>
</feature>
<feature type="region of interest" description="Disordered" evidence="5">
    <location>
        <begin position="2033"/>
        <end position="2063"/>
    </location>
</feature>
<feature type="compositionally biased region" description="Basic and acidic residues" evidence="5">
    <location>
        <begin position="1433"/>
        <end position="1449"/>
    </location>
</feature>
<feature type="compositionally biased region" description="Basic and acidic residues" evidence="5">
    <location>
        <begin position="1067"/>
        <end position="1080"/>
    </location>
</feature>
<gene>
    <name evidence="7" type="ORF">Cvel_2270</name>
</gene>
<dbReference type="GO" id="GO:0000122">
    <property type="term" value="P:negative regulation of transcription by RNA polymerase II"/>
    <property type="evidence" value="ECO:0007669"/>
    <property type="project" value="TreeGrafter"/>
</dbReference>
<feature type="compositionally biased region" description="Low complexity" evidence="5">
    <location>
        <begin position="1057"/>
        <end position="1066"/>
    </location>
</feature>
<accession>A0A0G4ICJ5</accession>
<dbReference type="GO" id="GO:0000785">
    <property type="term" value="C:chromatin"/>
    <property type="evidence" value="ECO:0007669"/>
    <property type="project" value="TreeGrafter"/>
</dbReference>
<reference evidence="7" key="1">
    <citation type="submission" date="2014-11" db="EMBL/GenBank/DDBJ databases">
        <authorList>
            <person name="Otto D Thomas"/>
            <person name="Naeem Raeece"/>
        </authorList>
    </citation>
    <scope>NUCLEOTIDE SEQUENCE</scope>
</reference>
<name>A0A0G4ICJ5_9ALVE</name>
<dbReference type="SUPFAM" id="SSF47762">
    <property type="entry name" value="PAH2 domain"/>
    <property type="match status" value="1"/>
</dbReference>
<dbReference type="InterPro" id="IPR036600">
    <property type="entry name" value="PAH_sf"/>
</dbReference>
<keyword evidence="3 4" id="KW-0539">Nucleus</keyword>
<dbReference type="InterPro" id="IPR003822">
    <property type="entry name" value="PAH"/>
</dbReference>
<feature type="compositionally biased region" description="Basic and acidic residues" evidence="5">
    <location>
        <begin position="1952"/>
        <end position="1965"/>
    </location>
</feature>
<feature type="region of interest" description="Disordered" evidence="5">
    <location>
        <begin position="2122"/>
        <end position="2176"/>
    </location>
</feature>
<feature type="compositionally biased region" description="Basic and acidic residues" evidence="5">
    <location>
        <begin position="1025"/>
        <end position="1048"/>
    </location>
</feature>
<evidence type="ECO:0000259" key="6">
    <source>
        <dbReference type="SMART" id="SM00761"/>
    </source>
</evidence>